<dbReference type="EMBL" id="SRLB01000011">
    <property type="protein sequence ID" value="TGD98363.1"/>
    <property type="molecule type" value="Genomic_DNA"/>
</dbReference>
<feature type="region of interest" description="Disordered" evidence="1">
    <location>
        <begin position="1"/>
        <end position="39"/>
    </location>
</feature>
<proteinExistence type="predicted"/>
<sequence length="127" mass="13736">MGVEAGGDQHEIGLDGGDPRQHRHGQRRAEHRAVGALEAPSLKTVERGRGLRLVVRPVQGGMGDAGRLLTDEPREASPLQAAFDDADGRTFFGARTPTRRWRIASRTRPIASTLQGRCLPYGSCAGR</sequence>
<protein>
    <submittedName>
        <fullName evidence="2">Uncharacterized protein</fullName>
    </submittedName>
</protein>
<organism evidence="2 3">
    <name type="scientific">Methylobacterium nonmethylotrophicum</name>
    <dbReference type="NCBI Taxonomy" id="1141884"/>
    <lineage>
        <taxon>Bacteria</taxon>
        <taxon>Pseudomonadati</taxon>
        <taxon>Pseudomonadota</taxon>
        <taxon>Alphaproteobacteria</taxon>
        <taxon>Hyphomicrobiales</taxon>
        <taxon>Methylobacteriaceae</taxon>
        <taxon>Methylobacterium</taxon>
    </lineage>
</organism>
<gene>
    <name evidence="2" type="ORF">EU555_16820</name>
</gene>
<dbReference type="RefSeq" id="WP_135416068.1">
    <property type="nucleotide sequence ID" value="NZ_SRLB01000011.1"/>
</dbReference>
<name>A0A4Z0NQ76_9HYPH</name>
<feature type="compositionally biased region" description="Basic and acidic residues" evidence="1">
    <location>
        <begin position="7"/>
        <end position="20"/>
    </location>
</feature>
<comment type="caution">
    <text evidence="2">The sequence shown here is derived from an EMBL/GenBank/DDBJ whole genome shotgun (WGS) entry which is preliminary data.</text>
</comment>
<reference evidence="2 3" key="1">
    <citation type="submission" date="2019-04" db="EMBL/GenBank/DDBJ databases">
        <authorList>
            <person name="Feng G."/>
            <person name="Zhu H."/>
        </authorList>
    </citation>
    <scope>NUCLEOTIDE SEQUENCE [LARGE SCALE GENOMIC DNA]</scope>
    <source>
        <strain evidence="2 3">6HR-1</strain>
    </source>
</reference>
<dbReference type="Proteomes" id="UP000297535">
    <property type="component" value="Unassembled WGS sequence"/>
</dbReference>
<keyword evidence="3" id="KW-1185">Reference proteome</keyword>
<dbReference type="AlphaFoldDB" id="A0A4Z0NQ76"/>
<evidence type="ECO:0000313" key="2">
    <source>
        <dbReference type="EMBL" id="TGD98363.1"/>
    </source>
</evidence>
<accession>A0A4Z0NQ76</accession>
<evidence type="ECO:0000256" key="1">
    <source>
        <dbReference type="SAM" id="MobiDB-lite"/>
    </source>
</evidence>
<evidence type="ECO:0000313" key="3">
    <source>
        <dbReference type="Proteomes" id="UP000297535"/>
    </source>
</evidence>